<dbReference type="Pfam" id="PF07729">
    <property type="entry name" value="FCD"/>
    <property type="match status" value="1"/>
</dbReference>
<dbReference type="Pfam" id="PF00392">
    <property type="entry name" value="GntR"/>
    <property type="match status" value="1"/>
</dbReference>
<dbReference type="PANTHER" id="PTHR43537">
    <property type="entry name" value="TRANSCRIPTIONAL REGULATOR, GNTR FAMILY"/>
    <property type="match status" value="1"/>
</dbReference>
<dbReference type="InterPro" id="IPR036390">
    <property type="entry name" value="WH_DNA-bd_sf"/>
</dbReference>
<dbReference type="InterPro" id="IPR036388">
    <property type="entry name" value="WH-like_DNA-bd_sf"/>
</dbReference>
<dbReference type="Proteomes" id="UP001179280">
    <property type="component" value="Unassembled WGS sequence"/>
</dbReference>
<dbReference type="InterPro" id="IPR011711">
    <property type="entry name" value="GntR_C"/>
</dbReference>
<reference evidence="5" key="1">
    <citation type="submission" date="2021-01" db="EMBL/GenBank/DDBJ databases">
        <title>Genomic Encyclopedia of Type Strains, Phase IV (KMG-IV): sequencing the most valuable type-strain genomes for metagenomic binning, comparative biology and taxonomic classification.</title>
        <authorList>
            <person name="Goeker M."/>
        </authorList>
    </citation>
    <scope>NUCLEOTIDE SEQUENCE</scope>
    <source>
        <strain evidence="5">DSM 21943</strain>
    </source>
</reference>
<proteinExistence type="predicted"/>
<dbReference type="PRINTS" id="PR00035">
    <property type="entry name" value="HTHGNTR"/>
</dbReference>
<dbReference type="PROSITE" id="PS50949">
    <property type="entry name" value="HTH_GNTR"/>
    <property type="match status" value="1"/>
</dbReference>
<dbReference type="RefSeq" id="WP_204466300.1">
    <property type="nucleotide sequence ID" value="NZ_JAFBCV010000006.1"/>
</dbReference>
<dbReference type="SMART" id="SM00895">
    <property type="entry name" value="FCD"/>
    <property type="match status" value="1"/>
</dbReference>
<dbReference type="Gene3D" id="1.20.120.530">
    <property type="entry name" value="GntR ligand-binding domain-like"/>
    <property type="match status" value="1"/>
</dbReference>
<dbReference type="Gene3D" id="1.10.10.10">
    <property type="entry name" value="Winged helix-like DNA-binding domain superfamily/Winged helix DNA-binding domain"/>
    <property type="match status" value="1"/>
</dbReference>
<keyword evidence="1" id="KW-0805">Transcription regulation</keyword>
<evidence type="ECO:0000256" key="2">
    <source>
        <dbReference type="ARBA" id="ARBA00023125"/>
    </source>
</evidence>
<dbReference type="EMBL" id="JAFBCV010000006">
    <property type="protein sequence ID" value="MBM7838926.1"/>
    <property type="molecule type" value="Genomic_DNA"/>
</dbReference>
<dbReference type="SMART" id="SM00345">
    <property type="entry name" value="HTH_GNTR"/>
    <property type="match status" value="1"/>
</dbReference>
<dbReference type="InterPro" id="IPR000524">
    <property type="entry name" value="Tscrpt_reg_HTH_GntR"/>
</dbReference>
<comment type="caution">
    <text evidence="5">The sequence shown here is derived from an EMBL/GenBank/DDBJ whole genome shotgun (WGS) entry which is preliminary data.</text>
</comment>
<protein>
    <submittedName>
        <fullName evidence="5">GntR family transcriptional repressor for pyruvate dehydrogenase complex</fullName>
    </submittedName>
</protein>
<gene>
    <name evidence="5" type="ORF">JOC54_002196</name>
</gene>
<dbReference type="SUPFAM" id="SSF48008">
    <property type="entry name" value="GntR ligand-binding domain-like"/>
    <property type="match status" value="1"/>
</dbReference>
<organism evidence="5 6">
    <name type="scientific">Shouchella xiaoxiensis</name>
    <dbReference type="NCBI Taxonomy" id="766895"/>
    <lineage>
        <taxon>Bacteria</taxon>
        <taxon>Bacillati</taxon>
        <taxon>Bacillota</taxon>
        <taxon>Bacilli</taxon>
        <taxon>Bacillales</taxon>
        <taxon>Bacillaceae</taxon>
        <taxon>Shouchella</taxon>
    </lineage>
</organism>
<feature type="domain" description="HTH gntR-type" evidence="4">
    <location>
        <begin position="10"/>
        <end position="78"/>
    </location>
</feature>
<evidence type="ECO:0000313" key="6">
    <source>
        <dbReference type="Proteomes" id="UP001179280"/>
    </source>
</evidence>
<name>A0ABS2STU5_9BACI</name>
<keyword evidence="3" id="KW-0804">Transcription</keyword>
<sequence length="242" mass="27046">MTAFKQVKTKKISEVIRDQLEEMIRNGDIQPGEKLDSVEKLSASFEVSRSAVREALSALRAVGLVTIRQGEGTFVNKFDFSGMVDPVGRRRILSDKEKQELFQVRKIIEVGVASLAAEHRSEDHLVQLKEALDRMAIAEGGKDLGEQADVEFHLALAESTGNGVLIEMMQKLSDTLALTMYESRKISLYAKAQTLNRLHSEHEQIYLAIEAKDAAGANSAMMEHLINVERALMNFENEKELD</sequence>
<dbReference type="InterPro" id="IPR008920">
    <property type="entry name" value="TF_FadR/GntR_C"/>
</dbReference>
<accession>A0ABS2STU5</accession>
<dbReference type="PANTHER" id="PTHR43537:SF5">
    <property type="entry name" value="UXU OPERON TRANSCRIPTIONAL REGULATOR"/>
    <property type="match status" value="1"/>
</dbReference>
<evidence type="ECO:0000256" key="3">
    <source>
        <dbReference type="ARBA" id="ARBA00023163"/>
    </source>
</evidence>
<dbReference type="SUPFAM" id="SSF46785">
    <property type="entry name" value="Winged helix' DNA-binding domain"/>
    <property type="match status" value="1"/>
</dbReference>
<dbReference type="CDD" id="cd07377">
    <property type="entry name" value="WHTH_GntR"/>
    <property type="match status" value="1"/>
</dbReference>
<keyword evidence="6" id="KW-1185">Reference proteome</keyword>
<keyword evidence="2" id="KW-0238">DNA-binding</keyword>
<evidence type="ECO:0000313" key="5">
    <source>
        <dbReference type="EMBL" id="MBM7838926.1"/>
    </source>
</evidence>
<evidence type="ECO:0000256" key="1">
    <source>
        <dbReference type="ARBA" id="ARBA00023015"/>
    </source>
</evidence>
<keyword evidence="5" id="KW-0670">Pyruvate</keyword>
<evidence type="ECO:0000259" key="4">
    <source>
        <dbReference type="PROSITE" id="PS50949"/>
    </source>
</evidence>